<protein>
    <submittedName>
        <fullName evidence="2">Uncharacterized protein</fullName>
    </submittedName>
</protein>
<name>A0ABQ0JU22_9BACT</name>
<keyword evidence="1" id="KW-1133">Transmembrane helix</keyword>
<proteinExistence type="predicted"/>
<comment type="caution">
    <text evidence="2">The sequence shown here is derived from an EMBL/GenBank/DDBJ whole genome shotgun (WGS) entry which is preliminary data.</text>
</comment>
<accession>A0ABQ0JU22</accession>
<reference evidence="3" key="1">
    <citation type="journal article" date="2015" name="Genome Announc.">
        <title>Draft Genome Sequence of an Anaerobic Ammonium-Oxidizing Bacterium, "Candidatus Brocadia sinica".</title>
        <authorList>
            <person name="Oshiki M."/>
            <person name="Shinyako-Hata K."/>
            <person name="Satoh H."/>
            <person name="Okabe S."/>
        </authorList>
    </citation>
    <scope>NUCLEOTIDE SEQUENCE [LARGE SCALE GENOMIC DNA]</scope>
    <source>
        <strain evidence="3">JPN1</strain>
    </source>
</reference>
<sequence length="39" mass="4677">MKTLPALIVFEKRLVGIIVFFTKLMIEILEIFYFLLDEE</sequence>
<feature type="transmembrane region" description="Helical" evidence="1">
    <location>
        <begin position="14"/>
        <end position="36"/>
    </location>
</feature>
<evidence type="ECO:0000313" key="3">
    <source>
        <dbReference type="Proteomes" id="UP000032309"/>
    </source>
</evidence>
<keyword evidence="1" id="KW-0472">Membrane</keyword>
<keyword evidence="1" id="KW-0812">Transmembrane</keyword>
<dbReference type="Proteomes" id="UP000032309">
    <property type="component" value="Unassembled WGS sequence"/>
</dbReference>
<organism evidence="2 3">
    <name type="scientific">Candidatus Brocadia sinica JPN1</name>
    <dbReference type="NCBI Taxonomy" id="1197129"/>
    <lineage>
        <taxon>Bacteria</taxon>
        <taxon>Pseudomonadati</taxon>
        <taxon>Planctomycetota</taxon>
        <taxon>Candidatus Brocadiia</taxon>
        <taxon>Candidatus Brocadiales</taxon>
        <taxon>Candidatus Brocadiaceae</taxon>
        <taxon>Candidatus Brocadia</taxon>
    </lineage>
</organism>
<evidence type="ECO:0000313" key="2">
    <source>
        <dbReference type="EMBL" id="GAN31934.1"/>
    </source>
</evidence>
<keyword evidence="3" id="KW-1185">Reference proteome</keyword>
<gene>
    <name evidence="2" type="ORF">BROSI_A0438</name>
</gene>
<evidence type="ECO:0000256" key="1">
    <source>
        <dbReference type="SAM" id="Phobius"/>
    </source>
</evidence>
<dbReference type="EMBL" id="BAFN01000001">
    <property type="protein sequence ID" value="GAN31934.1"/>
    <property type="molecule type" value="Genomic_DNA"/>
</dbReference>